<dbReference type="EMBL" id="EU016574">
    <property type="protein sequence ID" value="ABZ06368.1"/>
    <property type="molecule type" value="Genomic_DNA"/>
</dbReference>
<evidence type="ECO:0000259" key="1">
    <source>
        <dbReference type="Pfam" id="PF00149"/>
    </source>
</evidence>
<reference evidence="2" key="1">
    <citation type="journal article" date="2008" name="ISME J.">
        <title>Genomic patterns of recombination, clonal divergence and environment in marine microbial populations.</title>
        <authorList>
            <person name="Konstantinidis K.T."/>
            <person name="Delong E.F."/>
        </authorList>
    </citation>
    <scope>NUCLEOTIDE SEQUENCE</scope>
</reference>
<proteinExistence type="predicted"/>
<accession>B3T1A9</accession>
<name>B3T1A9_9ZZZZ</name>
<dbReference type="Pfam" id="PF00149">
    <property type="entry name" value="Metallophos"/>
    <property type="match status" value="1"/>
</dbReference>
<evidence type="ECO:0000313" key="2">
    <source>
        <dbReference type="EMBL" id="ABZ06368.1"/>
    </source>
</evidence>
<organism evidence="2">
    <name type="scientific">uncultured marine microorganism HF4000_009G21</name>
    <dbReference type="NCBI Taxonomy" id="455515"/>
    <lineage>
        <taxon>unclassified sequences</taxon>
        <taxon>environmental samples</taxon>
    </lineage>
</organism>
<dbReference type="AlphaFoldDB" id="B3T1A9"/>
<dbReference type="InterPro" id="IPR029052">
    <property type="entry name" value="Metallo-depent_PP-like"/>
</dbReference>
<feature type="domain" description="Calcineurin-like phosphoesterase" evidence="1">
    <location>
        <begin position="46"/>
        <end position="140"/>
    </location>
</feature>
<protein>
    <submittedName>
        <fullName evidence="2">Putative calcineurin-like phosphoesterase</fullName>
    </submittedName>
</protein>
<dbReference type="SUPFAM" id="SSF56300">
    <property type="entry name" value="Metallo-dependent phosphatases"/>
    <property type="match status" value="1"/>
</dbReference>
<dbReference type="InterPro" id="IPR004843">
    <property type="entry name" value="Calcineurin-like_PHP"/>
</dbReference>
<dbReference type="Gene3D" id="3.60.21.10">
    <property type="match status" value="1"/>
</dbReference>
<dbReference type="GO" id="GO:0016787">
    <property type="term" value="F:hydrolase activity"/>
    <property type="evidence" value="ECO:0007669"/>
    <property type="project" value="InterPro"/>
</dbReference>
<sequence>MRFASEGNSVAKYLRFLFSVTTLATASGAGLADAFEFALLGDNPYSSATYDKYIRMIDQVNAQTDIAWVIHLGDVKGGGDSCSDEEFNRRFDLNQRFQPPFLLTPGDNDWLDCKRGGAGGFNEYERLAHFREIFYPTPGYSTGGNPMPVRQQSEDSEFSEFVENAMWQREGVVFATVHVVALTVAATDPQQLERRNAAATAWIEAAFARARQTDASGVFLAMQADPWIVWGLPALTRQACASCLDPRVSLEWLYPLLAEQSLAFGKPVVLAVGDTHIFRVDKPLYSSRRQLVENFTRVEGFGNPLVHWINVLVEPDESWVFSFRQQLLD</sequence>
<gene>
    <name evidence="2" type="ORF">ALOHA_HF4000009G21ctg1g4</name>
</gene>